<keyword evidence="5" id="KW-0813">Transport</keyword>
<evidence type="ECO:0000313" key="14">
    <source>
        <dbReference type="Proteomes" id="UP000255193"/>
    </source>
</evidence>
<evidence type="ECO:0000256" key="1">
    <source>
        <dbReference type="ARBA" id="ARBA00002265"/>
    </source>
</evidence>
<comment type="subunit">
    <text evidence="11">Component of the lipopolysaccharide transport and assembly complex. The LptBFG transporter is composed of two ATP-binding proteins (LptB) and two transmembrane proteins (LptF and LptG).</text>
</comment>
<evidence type="ECO:0000256" key="5">
    <source>
        <dbReference type="ARBA" id="ARBA00022448"/>
    </source>
</evidence>
<comment type="subcellular location">
    <subcellularLocation>
        <location evidence="2">Cell inner membrane</location>
        <topology evidence="2">Multi-pass membrane protein</topology>
    </subcellularLocation>
</comment>
<evidence type="ECO:0000256" key="7">
    <source>
        <dbReference type="ARBA" id="ARBA00022519"/>
    </source>
</evidence>
<sequence length="374" mass="42126">MILRRYITQQVATNTLVVLGFLLVLMLSGRLIRYFGMAAQGRLDIGLLFTIIGYNLPTFVELILPLAFFVALMLVLGRMYIDQEMSVLFASGIDRGRVLALLLPLVSALFALEAGVSIWAKPWGVRHSEQVWHKQSLASALDLIRPQTFISSGDYHLYVEAFDRDKRELRGLYVLNTRDDGRTDVITAERALQVPTREDDPMTLLDLYAGKRYMLSADSARYNQASFARYRISLQKPNIDKVTPQNVESQTIGKLWRARTESAAQAELGYRVSLPWLMLIAALLAMPLAQVNPRQGRWLRLLPAVLIFASCAIAIISLKTAVSKQKVSVWAYAWLLAALLLATLYLNAQSTLATRLRARRRVRRNHHLDNQGGA</sequence>
<evidence type="ECO:0000256" key="12">
    <source>
        <dbReference type="SAM" id="Phobius"/>
    </source>
</evidence>
<feature type="transmembrane region" description="Helical" evidence="12">
    <location>
        <begin position="330"/>
        <end position="354"/>
    </location>
</feature>
<name>A0A378Q5L0_9GAMM</name>
<dbReference type="RefSeq" id="WP_067057276.1">
    <property type="nucleotide sequence ID" value="NZ_MXAO01000002.1"/>
</dbReference>
<keyword evidence="9 12" id="KW-1133">Transmembrane helix</keyword>
<evidence type="ECO:0000256" key="2">
    <source>
        <dbReference type="ARBA" id="ARBA00004429"/>
    </source>
</evidence>
<dbReference type="Pfam" id="PF03739">
    <property type="entry name" value="LptF_LptG"/>
    <property type="match status" value="1"/>
</dbReference>
<dbReference type="InterPro" id="IPR030922">
    <property type="entry name" value="LptF"/>
</dbReference>
<dbReference type="PANTHER" id="PTHR33529">
    <property type="entry name" value="SLR0882 PROTEIN-RELATED"/>
    <property type="match status" value="1"/>
</dbReference>
<evidence type="ECO:0000256" key="3">
    <source>
        <dbReference type="ARBA" id="ARBA00007725"/>
    </source>
</evidence>
<evidence type="ECO:0000313" key="13">
    <source>
        <dbReference type="EMBL" id="STY96090.1"/>
    </source>
</evidence>
<evidence type="ECO:0000256" key="9">
    <source>
        <dbReference type="ARBA" id="ARBA00022989"/>
    </source>
</evidence>
<keyword evidence="7" id="KW-0997">Cell inner membrane</keyword>
<evidence type="ECO:0000256" key="6">
    <source>
        <dbReference type="ARBA" id="ARBA00022475"/>
    </source>
</evidence>
<comment type="similarity">
    <text evidence="3">Belongs to the LptF/LptG family.</text>
</comment>
<dbReference type="GO" id="GO:0043190">
    <property type="term" value="C:ATP-binding cassette (ABC) transporter complex"/>
    <property type="evidence" value="ECO:0007669"/>
    <property type="project" value="InterPro"/>
</dbReference>
<feature type="transmembrane region" description="Helical" evidence="12">
    <location>
        <begin position="52"/>
        <end position="77"/>
    </location>
</feature>
<dbReference type="NCBIfam" id="TIGR04407">
    <property type="entry name" value="LptF_YjgP"/>
    <property type="match status" value="1"/>
</dbReference>
<dbReference type="InterPro" id="IPR005495">
    <property type="entry name" value="LptG/LptF_permease"/>
</dbReference>
<feature type="transmembrane region" description="Helical" evidence="12">
    <location>
        <begin position="98"/>
        <end position="120"/>
    </location>
</feature>
<comment type="function">
    <text evidence="1">Part of the ABC transporter complex LptBFG involved in the translocation of lipopolysaccharide (LPS) from the inner membrane to the outer membrane.</text>
</comment>
<dbReference type="Proteomes" id="UP000255193">
    <property type="component" value="Unassembled WGS sequence"/>
</dbReference>
<keyword evidence="8 12" id="KW-0812">Transmembrane</keyword>
<dbReference type="PANTHER" id="PTHR33529:SF7">
    <property type="entry name" value="LIPOPOLYSACCHARIDE EXPORT SYSTEM PERMEASE PROTEIN LPTF"/>
    <property type="match status" value="1"/>
</dbReference>
<organism evidence="13 14">
    <name type="scientific">Faucicola atlantae</name>
    <dbReference type="NCBI Taxonomy" id="34059"/>
    <lineage>
        <taxon>Bacteria</taxon>
        <taxon>Pseudomonadati</taxon>
        <taxon>Pseudomonadota</taxon>
        <taxon>Gammaproteobacteria</taxon>
        <taxon>Moraxellales</taxon>
        <taxon>Moraxellaceae</taxon>
        <taxon>Faucicola</taxon>
    </lineage>
</organism>
<gene>
    <name evidence="13" type="primary">lptF</name>
    <name evidence="13" type="ORF">NCTC11091_01900</name>
</gene>
<evidence type="ECO:0000256" key="8">
    <source>
        <dbReference type="ARBA" id="ARBA00022692"/>
    </source>
</evidence>
<keyword evidence="10 12" id="KW-0472">Membrane</keyword>
<dbReference type="EMBL" id="UGQA01000001">
    <property type="protein sequence ID" value="STY96090.1"/>
    <property type="molecule type" value="Genomic_DNA"/>
</dbReference>
<protein>
    <recommendedName>
        <fullName evidence="4">Lipopolysaccharide export system permease protein LptF</fullName>
    </recommendedName>
</protein>
<evidence type="ECO:0000256" key="4">
    <source>
        <dbReference type="ARBA" id="ARBA00014213"/>
    </source>
</evidence>
<dbReference type="AlphaFoldDB" id="A0A378Q5L0"/>
<dbReference type="GO" id="GO:0015920">
    <property type="term" value="P:lipopolysaccharide transport"/>
    <property type="evidence" value="ECO:0007669"/>
    <property type="project" value="TreeGrafter"/>
</dbReference>
<feature type="transmembrane region" description="Helical" evidence="12">
    <location>
        <begin position="12"/>
        <end position="32"/>
    </location>
</feature>
<feature type="transmembrane region" description="Helical" evidence="12">
    <location>
        <begin position="298"/>
        <end position="318"/>
    </location>
</feature>
<dbReference type="GO" id="GO:0055085">
    <property type="term" value="P:transmembrane transport"/>
    <property type="evidence" value="ECO:0007669"/>
    <property type="project" value="InterPro"/>
</dbReference>
<feature type="transmembrane region" description="Helical" evidence="12">
    <location>
        <begin position="268"/>
        <end position="286"/>
    </location>
</feature>
<evidence type="ECO:0000256" key="10">
    <source>
        <dbReference type="ARBA" id="ARBA00023136"/>
    </source>
</evidence>
<evidence type="ECO:0000256" key="11">
    <source>
        <dbReference type="ARBA" id="ARBA00026081"/>
    </source>
</evidence>
<accession>A0A378Q5L0</accession>
<proteinExistence type="inferred from homology"/>
<keyword evidence="6" id="KW-1003">Cell membrane</keyword>
<reference evidence="13 14" key="1">
    <citation type="submission" date="2018-06" db="EMBL/GenBank/DDBJ databases">
        <authorList>
            <consortium name="Pathogen Informatics"/>
            <person name="Doyle S."/>
        </authorList>
    </citation>
    <scope>NUCLEOTIDE SEQUENCE [LARGE SCALE GENOMIC DNA]</scope>
    <source>
        <strain evidence="13 14">NCTC11091</strain>
    </source>
</reference>